<proteinExistence type="predicted"/>
<evidence type="ECO:0000313" key="2">
    <source>
        <dbReference type="EMBL" id="RKS95525.1"/>
    </source>
</evidence>
<gene>
    <name evidence="2" type="ORF">BC952_1215</name>
</gene>
<protein>
    <submittedName>
        <fullName evidence="2">Uncharacterized protein</fullName>
    </submittedName>
</protein>
<keyword evidence="1" id="KW-0732">Signal</keyword>
<feature type="chain" id="PRO_5019776465" evidence="1">
    <location>
        <begin position="24"/>
        <end position="255"/>
    </location>
</feature>
<dbReference type="EMBL" id="RBXA01000001">
    <property type="protein sequence ID" value="RKS95525.1"/>
    <property type="molecule type" value="Genomic_DNA"/>
</dbReference>
<evidence type="ECO:0000313" key="3">
    <source>
        <dbReference type="Proteomes" id="UP000280091"/>
    </source>
</evidence>
<organism evidence="2 3">
    <name type="scientific">Flavobacterium limicola</name>
    <dbReference type="NCBI Taxonomy" id="180441"/>
    <lineage>
        <taxon>Bacteria</taxon>
        <taxon>Pseudomonadati</taxon>
        <taxon>Bacteroidota</taxon>
        <taxon>Flavobacteriia</taxon>
        <taxon>Flavobacteriales</taxon>
        <taxon>Flavobacteriaceae</taxon>
        <taxon>Flavobacterium</taxon>
    </lineage>
</organism>
<sequence length="255" mass="28248">MKIFKLKHIAVVLIAGLLVSCTATDTMPEVEQNATIETDGLPIENGTHYVINGSVTNDINAVKIAAKDAWNIHYDYSKNKIVISTTPSEFEKYKKIDLEFASRLNESTIEKSSARVAATELIPALPSHSGRLVFYYEYGVGTNFDQVFHFARRDVPDTSVAFESMRHVKGVQVPDGSFSFNVVLTGMFSYPTTSTNTYQIHVINHSSTSKTFTAYAGKNYSGESKSVTVAKYSDKRLYAGTFKFQNGTNVADSFK</sequence>
<feature type="signal peptide" evidence="1">
    <location>
        <begin position="1"/>
        <end position="23"/>
    </location>
</feature>
<dbReference type="AlphaFoldDB" id="A0A495S6S2"/>
<comment type="caution">
    <text evidence="2">The sequence shown here is derived from an EMBL/GenBank/DDBJ whole genome shotgun (WGS) entry which is preliminary data.</text>
</comment>
<evidence type="ECO:0000256" key="1">
    <source>
        <dbReference type="SAM" id="SignalP"/>
    </source>
</evidence>
<dbReference type="RefSeq" id="WP_121364610.1">
    <property type="nucleotide sequence ID" value="NZ_RBXA01000001.1"/>
</dbReference>
<reference evidence="2 3" key="1">
    <citation type="submission" date="2018-10" db="EMBL/GenBank/DDBJ databases">
        <title>Genomic Encyclopedia of Archaeal and Bacterial Type Strains, Phase II (KMG-II): from individual species to whole genera.</title>
        <authorList>
            <person name="Goeker M."/>
        </authorList>
    </citation>
    <scope>NUCLEOTIDE SEQUENCE [LARGE SCALE GENOMIC DNA]</scope>
    <source>
        <strain evidence="2 3">DSM 15094</strain>
    </source>
</reference>
<accession>A0A495S6S2</accession>
<name>A0A495S6S2_9FLAO</name>
<dbReference type="Proteomes" id="UP000280091">
    <property type="component" value="Unassembled WGS sequence"/>
</dbReference>
<dbReference type="PROSITE" id="PS51257">
    <property type="entry name" value="PROKAR_LIPOPROTEIN"/>
    <property type="match status" value="1"/>
</dbReference>
<keyword evidence="3" id="KW-1185">Reference proteome</keyword>